<dbReference type="Proteomes" id="UP001432180">
    <property type="component" value="Chromosome"/>
</dbReference>
<accession>A0ABZ0SD98</accession>
<dbReference type="EMBL" id="CP121472">
    <property type="protein sequence ID" value="WPL19011.1"/>
    <property type="molecule type" value="Genomic_DNA"/>
</dbReference>
<feature type="domain" description="DUF5615" evidence="1">
    <location>
        <begin position="1"/>
        <end position="107"/>
    </location>
</feature>
<reference evidence="2 3" key="1">
    <citation type="journal article" date="2023" name="Microorganisms">
        <title>Thiorhodovibrio frisius and Trv. litoralis spp. nov., Two Novel Members from a Clade of Fastidious Purple Sulfur Bacteria That Exhibit Unique Red-Shifted Light-Harvesting Capabilities.</title>
        <authorList>
            <person name="Methner A."/>
            <person name="Kuzyk S.B."/>
            <person name="Petersen J."/>
            <person name="Bauer S."/>
            <person name="Brinkmann H."/>
            <person name="Sichau K."/>
            <person name="Wanner G."/>
            <person name="Wolf J."/>
            <person name="Neumann-Schaal M."/>
            <person name="Henke P."/>
            <person name="Tank M."/>
            <person name="Sproer C."/>
            <person name="Bunk B."/>
            <person name="Overmann J."/>
        </authorList>
    </citation>
    <scope>NUCLEOTIDE SEQUENCE [LARGE SCALE GENOMIC DNA]</scope>
    <source>
        <strain evidence="2 3">DSM 6702</strain>
    </source>
</reference>
<dbReference type="InterPro" id="IPR041049">
    <property type="entry name" value="DUF5615"/>
</dbReference>
<evidence type="ECO:0000259" key="1">
    <source>
        <dbReference type="Pfam" id="PF18480"/>
    </source>
</evidence>
<evidence type="ECO:0000313" key="2">
    <source>
        <dbReference type="EMBL" id="WPL19011.1"/>
    </source>
</evidence>
<name>A0ABZ0SD98_9GAMM</name>
<dbReference type="Pfam" id="PF18480">
    <property type="entry name" value="DUF5615"/>
    <property type="match status" value="1"/>
</dbReference>
<proteinExistence type="predicted"/>
<keyword evidence="3" id="KW-1185">Reference proteome</keyword>
<dbReference type="RefSeq" id="WP_200282023.1">
    <property type="nucleotide sequence ID" value="NZ_CP121472.1"/>
</dbReference>
<evidence type="ECO:0000313" key="3">
    <source>
        <dbReference type="Proteomes" id="UP001432180"/>
    </source>
</evidence>
<sequence length="113" mass="12604">MIFWIDAQLPPGLAPWLTERFGVEAKSLRFLGLQDAEDLEIFNIARADGDVVLISKDSDFVDLVSQQGPPPRLLWVTCGNLTNRRLREVLLRVFEDAQAALEVGEVIIELGDA</sequence>
<gene>
    <name evidence="2" type="ORF">Thiowin_04115</name>
</gene>
<protein>
    <recommendedName>
        <fullName evidence="1">DUF5615 domain-containing protein</fullName>
    </recommendedName>
</protein>
<organism evidence="2 3">
    <name type="scientific">Thiorhodovibrio winogradskyi</name>
    <dbReference type="NCBI Taxonomy" id="77007"/>
    <lineage>
        <taxon>Bacteria</taxon>
        <taxon>Pseudomonadati</taxon>
        <taxon>Pseudomonadota</taxon>
        <taxon>Gammaproteobacteria</taxon>
        <taxon>Chromatiales</taxon>
        <taxon>Chromatiaceae</taxon>
        <taxon>Thiorhodovibrio</taxon>
    </lineage>
</organism>